<keyword evidence="6" id="KW-0472">Membrane</keyword>
<feature type="compositionally biased region" description="Polar residues" evidence="5">
    <location>
        <begin position="132"/>
        <end position="152"/>
    </location>
</feature>
<evidence type="ECO:0000256" key="1">
    <source>
        <dbReference type="ARBA" id="ARBA00022801"/>
    </source>
</evidence>
<feature type="region of interest" description="Disordered" evidence="5">
    <location>
        <begin position="131"/>
        <end position="158"/>
    </location>
</feature>
<protein>
    <recommendedName>
        <fullName evidence="4">Alkaline/neutral invertase</fullName>
        <ecNumber evidence="4">3.2.1.26</ecNumber>
    </recommendedName>
</protein>
<dbReference type="PANTHER" id="PTHR31916">
    <property type="match status" value="1"/>
</dbReference>
<keyword evidence="6" id="KW-0812">Transmembrane</keyword>
<dbReference type="GO" id="GO:0033926">
    <property type="term" value="F:endo-alpha-N-acetylgalactosaminidase activity"/>
    <property type="evidence" value="ECO:0007669"/>
    <property type="project" value="UniProtKB-UniRule"/>
</dbReference>
<evidence type="ECO:0000313" key="7">
    <source>
        <dbReference type="EMBL" id="GMH29706.1"/>
    </source>
</evidence>
<evidence type="ECO:0000256" key="4">
    <source>
        <dbReference type="RuleBase" id="RU367047"/>
    </source>
</evidence>
<comment type="similarity">
    <text evidence="4">Belongs to the glycosyl hydrolase 100 family.</text>
</comment>
<keyword evidence="6" id="KW-1133">Transmembrane helix</keyword>
<gene>
    <name evidence="7" type="ORF">Nepgr_031549</name>
</gene>
<evidence type="ECO:0000256" key="5">
    <source>
        <dbReference type="SAM" id="MobiDB-lite"/>
    </source>
</evidence>
<evidence type="ECO:0000313" key="8">
    <source>
        <dbReference type="Proteomes" id="UP001279734"/>
    </source>
</evidence>
<comment type="function">
    <text evidence="4">Invertase that cleaves sucrose into glucose and fructose.</text>
</comment>
<dbReference type="EMBL" id="BSYO01000036">
    <property type="protein sequence ID" value="GMH29706.1"/>
    <property type="molecule type" value="Genomic_DNA"/>
</dbReference>
<keyword evidence="8" id="KW-1185">Reference proteome</keyword>
<reference evidence="7" key="1">
    <citation type="submission" date="2023-05" db="EMBL/GenBank/DDBJ databases">
        <title>Nepenthes gracilis genome sequencing.</title>
        <authorList>
            <person name="Fukushima K."/>
        </authorList>
    </citation>
    <scope>NUCLEOTIDE SEQUENCE</scope>
    <source>
        <strain evidence="7">SING2019-196</strain>
    </source>
</reference>
<dbReference type="SUPFAM" id="SSF48403">
    <property type="entry name" value="Ankyrin repeat"/>
    <property type="match status" value="1"/>
</dbReference>
<dbReference type="InterPro" id="IPR036770">
    <property type="entry name" value="Ankyrin_rpt-contain_sf"/>
</dbReference>
<dbReference type="Pfam" id="PF12899">
    <property type="entry name" value="Glyco_hydro_100"/>
    <property type="match status" value="1"/>
</dbReference>
<dbReference type="PANTHER" id="PTHR31916:SF28">
    <property type="entry name" value="NEUTRAL_ALKALINE INVERTASE 3, CHLOROPLASTIC"/>
    <property type="match status" value="1"/>
</dbReference>
<dbReference type="Gene3D" id="1.25.40.20">
    <property type="entry name" value="Ankyrin repeat-containing domain"/>
    <property type="match status" value="1"/>
</dbReference>
<feature type="transmembrane region" description="Helical" evidence="6">
    <location>
        <begin position="83"/>
        <end position="101"/>
    </location>
</feature>
<evidence type="ECO:0000256" key="3">
    <source>
        <dbReference type="ARBA" id="ARBA00023295"/>
    </source>
</evidence>
<sequence>MDCHSPKQGLMSASFKVRLILLNGDDSTTKKILDPNSSEAAIGSVTLVDSGLWWIILLCAYGRCFRDLSVQERVDVQIGIQRILKLCLAGGFDMFPTLLIIDGSYMIDHRMGINGHPLEIQLVKDASRQQRARSGSANDFKPSTTSKSNANNPAPKGQGSPYDLKIASYNTIQLKQAPSWLDEDCFEIGPPLFNALRGTAVEADTSSYLDYSPSAGQANQYPFRGFATTTVVRVGHLEILEFLLRAETSQPACKEAWLEASNNGHAGFVELLLGFNLIWPHVSMHTLVIVCDRGFKDVVDVLLRYGLDANSVEHVLLQSSKPPLHTNVDYTILVPHSSESSEVFFLLESLEFLKPLDSALTLGHLAMGRGALLSLASSKARKSHNIHWDLPRFI</sequence>
<name>A0AAD3TIQ2_NEPGR</name>
<proteinExistence type="inferred from homology"/>
<organism evidence="7 8">
    <name type="scientific">Nepenthes gracilis</name>
    <name type="common">Slender pitcher plant</name>
    <dbReference type="NCBI Taxonomy" id="150966"/>
    <lineage>
        <taxon>Eukaryota</taxon>
        <taxon>Viridiplantae</taxon>
        <taxon>Streptophyta</taxon>
        <taxon>Embryophyta</taxon>
        <taxon>Tracheophyta</taxon>
        <taxon>Spermatophyta</taxon>
        <taxon>Magnoliopsida</taxon>
        <taxon>eudicotyledons</taxon>
        <taxon>Gunneridae</taxon>
        <taxon>Pentapetalae</taxon>
        <taxon>Caryophyllales</taxon>
        <taxon>Nepenthaceae</taxon>
        <taxon>Nepenthes</taxon>
    </lineage>
</organism>
<feature type="transmembrane region" description="Helical" evidence="6">
    <location>
        <begin position="40"/>
        <end position="62"/>
    </location>
</feature>
<dbReference type="EC" id="3.2.1.26" evidence="4"/>
<keyword evidence="1 4" id="KW-0378">Hydrolase</keyword>
<accession>A0AAD3TIQ2</accession>
<dbReference type="AlphaFoldDB" id="A0AAD3TIQ2"/>
<dbReference type="InterPro" id="IPR024746">
    <property type="entry name" value="Glyco_hydro_100"/>
</dbReference>
<keyword evidence="3 4" id="KW-0326">Glycosidase</keyword>
<evidence type="ECO:0000256" key="2">
    <source>
        <dbReference type="ARBA" id="ARBA00023277"/>
    </source>
</evidence>
<dbReference type="GO" id="GO:0009507">
    <property type="term" value="C:chloroplast"/>
    <property type="evidence" value="ECO:0007669"/>
    <property type="project" value="TreeGrafter"/>
</dbReference>
<dbReference type="Proteomes" id="UP001279734">
    <property type="component" value="Unassembled WGS sequence"/>
</dbReference>
<keyword evidence="2 4" id="KW-0119">Carbohydrate metabolism</keyword>
<comment type="catalytic activity">
    <reaction evidence="4">
        <text>Hydrolysis of terminal non-reducing beta-D-fructofuranoside residues in beta-D-fructofuranosides.</text>
        <dbReference type="EC" id="3.2.1.26"/>
    </reaction>
</comment>
<dbReference type="GO" id="GO:0005987">
    <property type="term" value="P:sucrose catabolic process"/>
    <property type="evidence" value="ECO:0007669"/>
    <property type="project" value="TreeGrafter"/>
</dbReference>
<evidence type="ECO:0000256" key="6">
    <source>
        <dbReference type="SAM" id="Phobius"/>
    </source>
</evidence>
<comment type="caution">
    <text evidence="7">The sequence shown here is derived from an EMBL/GenBank/DDBJ whole genome shotgun (WGS) entry which is preliminary data.</text>
</comment>
<dbReference type="GO" id="GO:0004575">
    <property type="term" value="F:sucrose alpha-glucosidase activity"/>
    <property type="evidence" value="ECO:0007669"/>
    <property type="project" value="TreeGrafter"/>
</dbReference>